<dbReference type="SUPFAM" id="SSF103111">
    <property type="entry name" value="Activator of Hsp90 ATPase, Aha1"/>
    <property type="match status" value="1"/>
</dbReference>
<comment type="similarity">
    <text evidence="1">Belongs to the AHA1 family.</text>
</comment>
<accession>A0AAD7UD99</accession>
<organism evidence="4 5">
    <name type="scientific">Chrysophaeum taylorii</name>
    <dbReference type="NCBI Taxonomy" id="2483200"/>
    <lineage>
        <taxon>Eukaryota</taxon>
        <taxon>Sar</taxon>
        <taxon>Stramenopiles</taxon>
        <taxon>Ochrophyta</taxon>
        <taxon>Pelagophyceae</taxon>
        <taxon>Pelagomonadales</taxon>
        <taxon>Pelagomonadaceae</taxon>
        <taxon>Chrysophaeum</taxon>
    </lineage>
</organism>
<evidence type="ECO:0000256" key="2">
    <source>
        <dbReference type="SAM" id="MobiDB-lite"/>
    </source>
</evidence>
<feature type="compositionally biased region" description="Low complexity" evidence="2">
    <location>
        <begin position="75"/>
        <end position="84"/>
    </location>
</feature>
<evidence type="ECO:0000259" key="3">
    <source>
        <dbReference type="SMART" id="SM01000"/>
    </source>
</evidence>
<evidence type="ECO:0000313" key="4">
    <source>
        <dbReference type="EMBL" id="KAJ8602170.1"/>
    </source>
</evidence>
<dbReference type="GO" id="GO:0006457">
    <property type="term" value="P:protein folding"/>
    <property type="evidence" value="ECO:0007669"/>
    <property type="project" value="TreeGrafter"/>
</dbReference>
<dbReference type="Proteomes" id="UP001230188">
    <property type="component" value="Unassembled WGS sequence"/>
</dbReference>
<dbReference type="GO" id="GO:0001671">
    <property type="term" value="F:ATPase activator activity"/>
    <property type="evidence" value="ECO:0007669"/>
    <property type="project" value="InterPro"/>
</dbReference>
<evidence type="ECO:0000256" key="1">
    <source>
        <dbReference type="ARBA" id="ARBA00006817"/>
    </source>
</evidence>
<feature type="domain" description="Activator of Hsp90 ATPase AHSA1-like N-terminal" evidence="3">
    <location>
        <begin position="97"/>
        <end position="203"/>
    </location>
</feature>
<gene>
    <name evidence="4" type="ORF">CTAYLR_003536</name>
</gene>
<feature type="compositionally biased region" description="Acidic residues" evidence="2">
    <location>
        <begin position="42"/>
        <end position="53"/>
    </location>
</feature>
<dbReference type="Pfam" id="PF09229">
    <property type="entry name" value="Aha1_N"/>
    <property type="match status" value="1"/>
</dbReference>
<evidence type="ECO:0000313" key="5">
    <source>
        <dbReference type="Proteomes" id="UP001230188"/>
    </source>
</evidence>
<sequence>MPVDYSKFDKIVDSDEEREVKKVTKKAESTKKKPKPKKETPPPDDDDDDDDEGPITWYKHRETKLPPCTNGPVKTTTVSDGTTTVGSAWNAAGTWEERDVMPWVCSKMKEYESLRRDFELGAIVATSVEVEGDASVGVIRGKTRHICDLNVSLKFEARLQDVVVDGKLKLGDFSQDDDIEAIDLYIHLDPTHLAPKIRPHLGGVGTLKCKTPDIDTPRTFSHDLLHKLKHDFLPAFMVL</sequence>
<protein>
    <recommendedName>
        <fullName evidence="3">Activator of Hsp90 ATPase AHSA1-like N-terminal domain-containing protein</fullName>
    </recommendedName>
</protein>
<feature type="region of interest" description="Disordered" evidence="2">
    <location>
        <begin position="14"/>
        <end position="84"/>
    </location>
</feature>
<comment type="caution">
    <text evidence="4">The sequence shown here is derived from an EMBL/GenBank/DDBJ whole genome shotgun (WGS) entry which is preliminary data.</text>
</comment>
<dbReference type="GO" id="GO:0051087">
    <property type="term" value="F:protein-folding chaperone binding"/>
    <property type="evidence" value="ECO:0007669"/>
    <property type="project" value="InterPro"/>
</dbReference>
<dbReference type="Gene3D" id="3.15.10.20">
    <property type="entry name" value="Activator of Hsp90 ATPase Aha1, N-terminal domain"/>
    <property type="match status" value="1"/>
</dbReference>
<dbReference type="InterPro" id="IPR036338">
    <property type="entry name" value="Aha1"/>
</dbReference>
<dbReference type="PANTHER" id="PTHR13009:SF22">
    <property type="entry name" value="LD43819P"/>
    <property type="match status" value="1"/>
</dbReference>
<dbReference type="SMART" id="SM01000">
    <property type="entry name" value="Aha1_N"/>
    <property type="match status" value="1"/>
</dbReference>
<dbReference type="PANTHER" id="PTHR13009">
    <property type="entry name" value="HEAT SHOCK PROTEIN 90 HSP90 CO-CHAPERONE AHA-1"/>
    <property type="match status" value="1"/>
</dbReference>
<proteinExistence type="inferred from homology"/>
<dbReference type="EMBL" id="JAQMWT010000389">
    <property type="protein sequence ID" value="KAJ8602170.1"/>
    <property type="molecule type" value="Genomic_DNA"/>
</dbReference>
<reference evidence="4" key="1">
    <citation type="submission" date="2023-01" db="EMBL/GenBank/DDBJ databases">
        <title>Metagenome sequencing of chrysophaentin producing Chrysophaeum taylorii.</title>
        <authorList>
            <person name="Davison J."/>
            <person name="Bewley C."/>
        </authorList>
    </citation>
    <scope>NUCLEOTIDE SEQUENCE</scope>
    <source>
        <strain evidence="4">NIES-1699</strain>
    </source>
</reference>
<dbReference type="GO" id="GO:0005829">
    <property type="term" value="C:cytosol"/>
    <property type="evidence" value="ECO:0007669"/>
    <property type="project" value="TreeGrafter"/>
</dbReference>
<dbReference type="AlphaFoldDB" id="A0AAD7UD99"/>
<name>A0AAD7UD99_9STRA</name>
<keyword evidence="5" id="KW-1185">Reference proteome</keyword>
<dbReference type="InterPro" id="IPR015310">
    <property type="entry name" value="AHSA1-like_N"/>
</dbReference>
<feature type="compositionally biased region" description="Basic and acidic residues" evidence="2">
    <location>
        <begin position="14"/>
        <end position="41"/>
    </location>
</feature>